<evidence type="ECO:0000313" key="2">
    <source>
        <dbReference type="Proteomes" id="UP001057375"/>
    </source>
</evidence>
<dbReference type="Gene3D" id="3.80.10.10">
    <property type="entry name" value="Ribonuclease Inhibitor"/>
    <property type="match status" value="1"/>
</dbReference>
<feature type="non-terminal residue" evidence="1">
    <location>
        <position position="1"/>
    </location>
</feature>
<protein>
    <submittedName>
        <fullName evidence="1">Uncharacterized protein</fullName>
    </submittedName>
</protein>
<organism evidence="1 2">
    <name type="scientific">Aduncisulcus paluster</name>
    <dbReference type="NCBI Taxonomy" id="2918883"/>
    <lineage>
        <taxon>Eukaryota</taxon>
        <taxon>Metamonada</taxon>
        <taxon>Carpediemonas-like organisms</taxon>
        <taxon>Aduncisulcus</taxon>
    </lineage>
</organism>
<evidence type="ECO:0000313" key="1">
    <source>
        <dbReference type="EMBL" id="GKT30767.1"/>
    </source>
</evidence>
<dbReference type="InterPro" id="IPR032675">
    <property type="entry name" value="LRR_dom_sf"/>
</dbReference>
<proteinExistence type="predicted"/>
<accession>A0ABQ5KE35</accession>
<dbReference type="EMBL" id="BQXS01009060">
    <property type="protein sequence ID" value="GKT30767.1"/>
    <property type="molecule type" value="Genomic_DNA"/>
</dbReference>
<name>A0ABQ5KE35_9EUKA</name>
<feature type="non-terminal residue" evidence="1">
    <location>
        <position position="109"/>
    </location>
</feature>
<keyword evidence="2" id="KW-1185">Reference proteome</keyword>
<dbReference type="Proteomes" id="UP001057375">
    <property type="component" value="Unassembled WGS sequence"/>
</dbReference>
<sequence length="109" mass="11420">LDSLSFDAVAISSLNLSELSDLPLTLLTLDNTNIVLDATVLSNIPSKYLKTLSAENVSIPADTSFSAFEALERLDVSNNGMFTISSSAVFPDSLTSLDIGGCTSITSLS</sequence>
<comment type="caution">
    <text evidence="1">The sequence shown here is derived from an EMBL/GenBank/DDBJ whole genome shotgun (WGS) entry which is preliminary data.</text>
</comment>
<dbReference type="SUPFAM" id="SSF52058">
    <property type="entry name" value="L domain-like"/>
    <property type="match status" value="1"/>
</dbReference>
<gene>
    <name evidence="1" type="ORF">ADUPG1_005630</name>
</gene>
<reference evidence="1" key="1">
    <citation type="submission" date="2022-03" db="EMBL/GenBank/DDBJ databases">
        <title>Draft genome sequence of Aduncisulcus paluster, a free-living microaerophilic Fornicata.</title>
        <authorList>
            <person name="Yuyama I."/>
            <person name="Kume K."/>
            <person name="Tamura T."/>
            <person name="Inagaki Y."/>
            <person name="Hashimoto T."/>
        </authorList>
    </citation>
    <scope>NUCLEOTIDE SEQUENCE</scope>
    <source>
        <strain evidence="1">NY0171</strain>
    </source>
</reference>